<dbReference type="GO" id="GO:0006508">
    <property type="term" value="P:proteolysis"/>
    <property type="evidence" value="ECO:0007669"/>
    <property type="project" value="InterPro"/>
</dbReference>
<reference evidence="4" key="2">
    <citation type="submission" date="2024-02" db="EMBL/GenBank/DDBJ databases">
        <title>Comparative genomics of Cryptococcus and Kwoniella reveals pathogenesis evolution and contrasting modes of karyotype evolution via chromosome fusion or intercentromeric recombination.</title>
        <authorList>
            <person name="Coelho M.A."/>
            <person name="David-Palma M."/>
            <person name="Shea T."/>
            <person name="Bowers K."/>
            <person name="McGinley-Smith S."/>
            <person name="Mohammad A.W."/>
            <person name="Gnirke A."/>
            <person name="Yurkov A.M."/>
            <person name="Nowrousian M."/>
            <person name="Sun S."/>
            <person name="Cuomo C.A."/>
            <person name="Heitman J."/>
        </authorList>
    </citation>
    <scope>NUCLEOTIDE SEQUENCE</scope>
    <source>
        <strain evidence="4">CBS 10117</strain>
    </source>
</reference>
<dbReference type="Proteomes" id="UP000078595">
    <property type="component" value="Chromosome 5"/>
</dbReference>
<dbReference type="PANTHER" id="PTHR43037">
    <property type="entry name" value="UNNAMED PRODUCT-RELATED"/>
    <property type="match status" value="1"/>
</dbReference>
<feature type="domain" description="Peptidase S9 prolyl oligopeptidase catalytic" evidence="3">
    <location>
        <begin position="487"/>
        <end position="622"/>
    </location>
</feature>
<evidence type="ECO:0000256" key="2">
    <source>
        <dbReference type="SAM" id="MobiDB-lite"/>
    </source>
</evidence>
<dbReference type="SUPFAM" id="SSF53474">
    <property type="entry name" value="alpha/beta-Hydrolases"/>
    <property type="match status" value="1"/>
</dbReference>
<evidence type="ECO:0000313" key="4">
    <source>
        <dbReference type="EMBL" id="WWC61853.1"/>
    </source>
</evidence>
<keyword evidence="5" id="KW-1185">Reference proteome</keyword>
<dbReference type="EMBL" id="CP144534">
    <property type="protein sequence ID" value="WWC61853.1"/>
    <property type="molecule type" value="Genomic_DNA"/>
</dbReference>
<dbReference type="InterPro" id="IPR050955">
    <property type="entry name" value="Plant_Biomass_Hydrol_Est"/>
</dbReference>
<sequence>MSGDLEIGKVWEAVGPFPSGMREHPFTHSPLSAFLDPSLDPDINFAQRPYDDSETWPSEICDGGRVGWRRFEVGEDGWLEVSYPEIRWDQLRSDHGWASLQYQSILRTTINIPAVPNQPRTSVRIDVTQGVEYAFVPYPVPTDLTEPISWYNADIYAFSDTPTGLRGTTNKTSNFARSLSLTPGKYVILLKALYEIRMFGDPGSSPPTIRIKVAAEVDEVGDFQILEGLEEVPDVVDGWFMGDWISVGFRVPSEAQDIEIIGVELPASFGQSINLTLPGSAKILKGQIRPIALRVGQTKALPGYVQSLAIKLTIKIHGSGKGEEKQAIWHPTFNHIRTDDKDRIAPFKITFASPSITSGVPAAVSHAMILPPPQWPTNKTSSSASPVALASDPGIIHPQPPSTPSASTQQAAHSANAAVPLSPVLLVLHGAGVDITLPEYIAAVPSIPEYWAVLPTGRNEWGEDWHGGSMLDVWAARDAFSLIIRRIGMVVSDQTIMMGHSNGGQGAWHLAARYPDRVRGVVAASGWLTIQDYVPYTEINSRHYADPSLMGILSSSLSSYNNDLYLSNLANIPILVVHGSEDDNVPPRHSRSYVNIISSWAGQQDGGPARLLEVPKKGHWWDDVLRSDQVIEFIKDLPHKKSWDEQRKVGFTLTTANPQESGGRAGVRIVELDIPGRIGRLDVNARQWKDSDPAKPLDLRGTNVKRIELVSQQSGKLQTFRKSSSGIGWIQEDVPIMGPLTLPRAYGPIIRILSTAGPMTIICPDSPRLRDIAKKIAHDLYLYHRLDSDIIGDREGLMRVAKDELGQGNLVILGRPDENLYTNWMIRQGKLPLRFPTKGVMLVNDKVVYDRGAGLITLHPHTTSSRSLAMLIAGNDDLGLELAARLSPIRTGVPIPDWAIVGPQARWKGAGGFIGAGFWDGHWGWNEAMSWMDR</sequence>
<dbReference type="InterPro" id="IPR029058">
    <property type="entry name" value="AB_hydrolase_fold"/>
</dbReference>
<dbReference type="GO" id="GO:0008236">
    <property type="term" value="F:serine-type peptidase activity"/>
    <property type="evidence" value="ECO:0007669"/>
    <property type="project" value="InterPro"/>
</dbReference>
<dbReference type="PANTHER" id="PTHR43037:SF4">
    <property type="entry name" value="PEPTIDASE S9 PROLYL OLIGOPEPTIDASE CATALYTIC DOMAIN-CONTAINING PROTEIN"/>
    <property type="match status" value="1"/>
</dbReference>
<evidence type="ECO:0000259" key="3">
    <source>
        <dbReference type="Pfam" id="PF00326"/>
    </source>
</evidence>
<feature type="region of interest" description="Disordered" evidence="2">
    <location>
        <begin position="374"/>
        <end position="411"/>
    </location>
</feature>
<dbReference type="Pfam" id="PF00326">
    <property type="entry name" value="Peptidase_S9"/>
    <property type="match status" value="1"/>
</dbReference>
<evidence type="ECO:0000256" key="1">
    <source>
        <dbReference type="ARBA" id="ARBA00022729"/>
    </source>
</evidence>
<keyword evidence="1" id="KW-0732">Signal</keyword>
<gene>
    <name evidence="4" type="ORF">I303_104438</name>
</gene>
<dbReference type="KEGG" id="kdj:28968282"/>
<name>A0AAJ8MHV4_9TREE</name>
<reference evidence="4" key="1">
    <citation type="submission" date="2013-07" db="EMBL/GenBank/DDBJ databases">
        <authorList>
            <consortium name="The Broad Institute Genome Sequencing Platform"/>
            <person name="Cuomo C."/>
            <person name="Litvintseva A."/>
            <person name="Chen Y."/>
            <person name="Heitman J."/>
            <person name="Sun S."/>
            <person name="Springer D."/>
            <person name="Dromer F."/>
            <person name="Young S.K."/>
            <person name="Zeng Q."/>
            <person name="Gargeya S."/>
            <person name="Fitzgerald M."/>
            <person name="Abouelleil A."/>
            <person name="Alvarado L."/>
            <person name="Berlin A.M."/>
            <person name="Chapman S.B."/>
            <person name="Dewar J."/>
            <person name="Goldberg J."/>
            <person name="Griggs A."/>
            <person name="Gujja S."/>
            <person name="Hansen M."/>
            <person name="Howarth C."/>
            <person name="Imamovic A."/>
            <person name="Larimer J."/>
            <person name="McCowan C."/>
            <person name="Murphy C."/>
            <person name="Pearson M."/>
            <person name="Priest M."/>
            <person name="Roberts A."/>
            <person name="Saif S."/>
            <person name="Shea T."/>
            <person name="Sykes S."/>
            <person name="Wortman J."/>
            <person name="Nusbaum C."/>
            <person name="Birren B."/>
        </authorList>
    </citation>
    <scope>NUCLEOTIDE SEQUENCE</scope>
    <source>
        <strain evidence="4">CBS 10117</strain>
    </source>
</reference>
<proteinExistence type="predicted"/>
<feature type="compositionally biased region" description="Polar residues" evidence="2">
    <location>
        <begin position="376"/>
        <end position="385"/>
    </location>
</feature>
<dbReference type="Gene3D" id="3.40.50.1820">
    <property type="entry name" value="alpha/beta hydrolase"/>
    <property type="match status" value="1"/>
</dbReference>
<accession>A0AAJ8MHV4</accession>
<organism evidence="4 5">
    <name type="scientific">Kwoniella dejecticola CBS 10117</name>
    <dbReference type="NCBI Taxonomy" id="1296121"/>
    <lineage>
        <taxon>Eukaryota</taxon>
        <taxon>Fungi</taxon>
        <taxon>Dikarya</taxon>
        <taxon>Basidiomycota</taxon>
        <taxon>Agaricomycotina</taxon>
        <taxon>Tremellomycetes</taxon>
        <taxon>Tremellales</taxon>
        <taxon>Cryptococcaceae</taxon>
        <taxon>Kwoniella</taxon>
    </lineage>
</organism>
<dbReference type="InterPro" id="IPR001375">
    <property type="entry name" value="Peptidase_S9_cat"/>
</dbReference>
<dbReference type="AlphaFoldDB" id="A0AAJ8MHV4"/>
<dbReference type="GeneID" id="28968282"/>
<dbReference type="RefSeq" id="XP_065825030.1">
    <property type="nucleotide sequence ID" value="XM_065968958.1"/>
</dbReference>
<evidence type="ECO:0000313" key="5">
    <source>
        <dbReference type="Proteomes" id="UP000078595"/>
    </source>
</evidence>
<protein>
    <recommendedName>
        <fullName evidence="3">Peptidase S9 prolyl oligopeptidase catalytic domain-containing protein</fullName>
    </recommendedName>
</protein>